<dbReference type="SMART" id="SM00749">
    <property type="entry name" value="BON"/>
    <property type="match status" value="3"/>
</dbReference>
<feature type="domain" description="BON" evidence="2">
    <location>
        <begin position="149"/>
        <end position="216"/>
    </location>
</feature>
<evidence type="ECO:0000313" key="4">
    <source>
        <dbReference type="Proteomes" id="UP000198866"/>
    </source>
</evidence>
<dbReference type="Gene3D" id="3.30.1340.30">
    <property type="match status" value="3"/>
</dbReference>
<evidence type="ECO:0000259" key="2">
    <source>
        <dbReference type="PROSITE" id="PS50914"/>
    </source>
</evidence>
<feature type="domain" description="BON" evidence="2">
    <location>
        <begin position="3"/>
        <end position="71"/>
    </location>
</feature>
<dbReference type="PROSITE" id="PS50914">
    <property type="entry name" value="BON"/>
    <property type="match status" value="3"/>
</dbReference>
<dbReference type="Proteomes" id="UP000198866">
    <property type="component" value="Unassembled WGS sequence"/>
</dbReference>
<proteinExistence type="predicted"/>
<evidence type="ECO:0000256" key="1">
    <source>
        <dbReference type="ARBA" id="ARBA00022729"/>
    </source>
</evidence>
<feature type="domain" description="BON" evidence="2">
    <location>
        <begin position="78"/>
        <end position="146"/>
    </location>
</feature>
<reference evidence="4" key="1">
    <citation type="submission" date="2016-10" db="EMBL/GenBank/DDBJ databases">
        <authorList>
            <person name="Varghese N."/>
            <person name="Submissions S."/>
        </authorList>
    </citation>
    <scope>NUCLEOTIDE SEQUENCE [LARGE SCALE GENOMIC DNA]</scope>
    <source>
        <strain evidence="4">LMG 26031</strain>
    </source>
</reference>
<name>A0A1H6Z5M1_9BURK</name>
<keyword evidence="1" id="KW-0732">Signal</keyword>
<evidence type="ECO:0000313" key="3">
    <source>
        <dbReference type="EMBL" id="SEJ44892.1"/>
    </source>
</evidence>
<organism evidence="3 4">
    <name type="scientific">Paraburkholderia diazotrophica</name>
    <dbReference type="NCBI Taxonomy" id="667676"/>
    <lineage>
        <taxon>Bacteria</taxon>
        <taxon>Pseudomonadati</taxon>
        <taxon>Pseudomonadota</taxon>
        <taxon>Betaproteobacteria</taxon>
        <taxon>Burkholderiales</taxon>
        <taxon>Burkholderiaceae</taxon>
        <taxon>Paraburkholderia</taxon>
    </lineage>
</organism>
<dbReference type="InterPro" id="IPR007055">
    <property type="entry name" value="BON_dom"/>
</dbReference>
<dbReference type="RefSeq" id="WP_090866682.1">
    <property type="nucleotide sequence ID" value="NZ_FNYE01000011.1"/>
</dbReference>
<gene>
    <name evidence="3" type="ORF">SAMN05192539_101176</name>
</gene>
<keyword evidence="4" id="KW-1185">Reference proteome</keyword>
<dbReference type="Pfam" id="PF04972">
    <property type="entry name" value="BON"/>
    <property type="match status" value="3"/>
</dbReference>
<dbReference type="AlphaFoldDB" id="A0A1H6Z5M1"/>
<dbReference type="EMBL" id="FNYE01000011">
    <property type="protein sequence ID" value="SEJ44892.1"/>
    <property type="molecule type" value="Genomic_DNA"/>
</dbReference>
<dbReference type="InterPro" id="IPR051686">
    <property type="entry name" value="Lipoprotein_DolP"/>
</dbReference>
<protein>
    <submittedName>
        <fullName evidence="3">Osmotically-inducible protein OsmY, contains BON domain</fullName>
    </submittedName>
</protein>
<dbReference type="InterPro" id="IPR014004">
    <property type="entry name" value="Transpt-assoc_nodulatn_dom_bac"/>
</dbReference>
<accession>A0A1H6Z5M1</accession>
<dbReference type="PANTHER" id="PTHR34606:SF4">
    <property type="entry name" value="OUTER MEMBRANE LIPOPROTEIN DOLP"/>
    <property type="match status" value="1"/>
</dbReference>
<sequence>MKTDRELKNEIEAELDWDPAVTSTDIGVEVTDRVVTLSGHPPSFAEKLAAEKAAHRVAGVKAVVVEMQVHLPQKDERTDEEIANAVHAILHWTVGLPDDSVKVQVEKGWITLRGTVDWAYQSHVAARAVSHMRGVRGVLNRIEVRGKIASEDIGEKIAQAMQRHAEREVKHIGIHVKDGMVTLTGRVGSYAERAVARGAAWSAPGVHAVVDDLVVE</sequence>
<dbReference type="OrthoDB" id="870892at2"/>
<dbReference type="PANTHER" id="PTHR34606">
    <property type="entry name" value="BON DOMAIN-CONTAINING PROTEIN"/>
    <property type="match status" value="1"/>
</dbReference>
<dbReference type="STRING" id="667676.SAMN05192539_101176"/>